<evidence type="ECO:0000313" key="2">
    <source>
        <dbReference type="Proteomes" id="UP000774326"/>
    </source>
</evidence>
<accession>A0A9P8Q2U8</accession>
<comment type="caution">
    <text evidence="1">The sequence shown here is derived from an EMBL/GenBank/DDBJ whole genome shotgun (WGS) entry which is preliminary data.</text>
</comment>
<name>A0A9P8Q2U8_WICPI</name>
<keyword evidence="2" id="KW-1185">Reference proteome</keyword>
<proteinExistence type="predicted"/>
<reference evidence="1" key="1">
    <citation type="journal article" date="2021" name="Open Biol.">
        <title>Shared evolutionary footprints suggest mitochondrial oxidative damage underlies multiple complex I losses in fungi.</title>
        <authorList>
            <person name="Schikora-Tamarit M.A."/>
            <person name="Marcet-Houben M."/>
            <person name="Nosek J."/>
            <person name="Gabaldon T."/>
        </authorList>
    </citation>
    <scope>NUCLEOTIDE SEQUENCE</scope>
    <source>
        <strain evidence="1">CBS2887</strain>
    </source>
</reference>
<gene>
    <name evidence="1" type="ORF">WICPIJ_006048</name>
</gene>
<protein>
    <submittedName>
        <fullName evidence="1">Uncharacterized protein</fullName>
    </submittedName>
</protein>
<dbReference type="AlphaFoldDB" id="A0A9P8Q2U8"/>
<evidence type="ECO:0000313" key="1">
    <source>
        <dbReference type="EMBL" id="KAH3682988.1"/>
    </source>
</evidence>
<sequence>MSNLTRLIEVEMSNSEASELVARRRSLANVVHWKFGSNRVSYSEISSKVVVICTAYWLTILDIRDNCVHNI</sequence>
<reference evidence="1" key="2">
    <citation type="submission" date="2021-01" db="EMBL/GenBank/DDBJ databases">
        <authorList>
            <person name="Schikora-Tamarit M.A."/>
        </authorList>
    </citation>
    <scope>NUCLEOTIDE SEQUENCE</scope>
    <source>
        <strain evidence="1">CBS2887</strain>
    </source>
</reference>
<dbReference type="Proteomes" id="UP000774326">
    <property type="component" value="Unassembled WGS sequence"/>
</dbReference>
<organism evidence="1 2">
    <name type="scientific">Wickerhamomyces pijperi</name>
    <name type="common">Yeast</name>
    <name type="synonym">Pichia pijperi</name>
    <dbReference type="NCBI Taxonomy" id="599730"/>
    <lineage>
        <taxon>Eukaryota</taxon>
        <taxon>Fungi</taxon>
        <taxon>Dikarya</taxon>
        <taxon>Ascomycota</taxon>
        <taxon>Saccharomycotina</taxon>
        <taxon>Saccharomycetes</taxon>
        <taxon>Phaffomycetales</taxon>
        <taxon>Wickerhamomycetaceae</taxon>
        <taxon>Wickerhamomyces</taxon>
    </lineage>
</organism>
<dbReference type="EMBL" id="JAEUBG010003294">
    <property type="protein sequence ID" value="KAH3682988.1"/>
    <property type="molecule type" value="Genomic_DNA"/>
</dbReference>